<keyword evidence="1" id="KW-0472">Membrane</keyword>
<dbReference type="AlphaFoldDB" id="A0A0K9NNK5"/>
<keyword evidence="3" id="KW-1185">Reference proteome</keyword>
<protein>
    <submittedName>
        <fullName evidence="2">Uncharacterized protein</fullName>
    </submittedName>
</protein>
<evidence type="ECO:0000313" key="3">
    <source>
        <dbReference type="Proteomes" id="UP000036987"/>
    </source>
</evidence>
<dbReference type="OrthoDB" id="185618at2759"/>
<feature type="transmembrane region" description="Helical" evidence="1">
    <location>
        <begin position="48"/>
        <end position="70"/>
    </location>
</feature>
<dbReference type="STRING" id="29655.A0A0K9NNK5"/>
<comment type="caution">
    <text evidence="2">The sequence shown here is derived from an EMBL/GenBank/DDBJ whole genome shotgun (WGS) entry which is preliminary data.</text>
</comment>
<proteinExistence type="predicted"/>
<keyword evidence="1" id="KW-0812">Transmembrane</keyword>
<reference evidence="3" key="1">
    <citation type="journal article" date="2016" name="Nature">
        <title>The genome of the seagrass Zostera marina reveals angiosperm adaptation to the sea.</title>
        <authorList>
            <person name="Olsen J.L."/>
            <person name="Rouze P."/>
            <person name="Verhelst B."/>
            <person name="Lin Y.-C."/>
            <person name="Bayer T."/>
            <person name="Collen J."/>
            <person name="Dattolo E."/>
            <person name="De Paoli E."/>
            <person name="Dittami S."/>
            <person name="Maumus F."/>
            <person name="Michel G."/>
            <person name="Kersting A."/>
            <person name="Lauritano C."/>
            <person name="Lohaus R."/>
            <person name="Toepel M."/>
            <person name="Tonon T."/>
            <person name="Vanneste K."/>
            <person name="Amirebrahimi M."/>
            <person name="Brakel J."/>
            <person name="Bostroem C."/>
            <person name="Chovatia M."/>
            <person name="Grimwood J."/>
            <person name="Jenkins J.W."/>
            <person name="Jueterbock A."/>
            <person name="Mraz A."/>
            <person name="Stam W.T."/>
            <person name="Tice H."/>
            <person name="Bornberg-Bauer E."/>
            <person name="Green P.J."/>
            <person name="Pearson G.A."/>
            <person name="Procaccini G."/>
            <person name="Duarte C.M."/>
            <person name="Schmutz J."/>
            <person name="Reusch T.B.H."/>
            <person name="Van de Peer Y."/>
        </authorList>
    </citation>
    <scope>NUCLEOTIDE SEQUENCE [LARGE SCALE GENOMIC DNA]</scope>
    <source>
        <strain evidence="3">cv. Finnish</strain>
    </source>
</reference>
<name>A0A0K9NNK5_ZOSMR</name>
<evidence type="ECO:0000256" key="1">
    <source>
        <dbReference type="SAM" id="Phobius"/>
    </source>
</evidence>
<sequence length="83" mass="9733">MGKSSLDLERLMLANKNVKALNTQFASWVQSQLQDHSDELWEDGVQEYLTHASIIMVIFWSSLAIFYLFLLQKLLQTKEQTWL</sequence>
<dbReference type="Proteomes" id="UP000036987">
    <property type="component" value="Unassembled WGS sequence"/>
</dbReference>
<gene>
    <name evidence="2" type="ORF">ZOSMA_77G00030</name>
</gene>
<accession>A0A0K9NNK5</accession>
<organism evidence="2 3">
    <name type="scientific">Zostera marina</name>
    <name type="common">Eelgrass</name>
    <dbReference type="NCBI Taxonomy" id="29655"/>
    <lineage>
        <taxon>Eukaryota</taxon>
        <taxon>Viridiplantae</taxon>
        <taxon>Streptophyta</taxon>
        <taxon>Embryophyta</taxon>
        <taxon>Tracheophyta</taxon>
        <taxon>Spermatophyta</taxon>
        <taxon>Magnoliopsida</taxon>
        <taxon>Liliopsida</taxon>
        <taxon>Zosteraceae</taxon>
        <taxon>Zostera</taxon>
    </lineage>
</organism>
<evidence type="ECO:0000313" key="2">
    <source>
        <dbReference type="EMBL" id="KMZ58346.1"/>
    </source>
</evidence>
<dbReference type="EMBL" id="LFYR01001945">
    <property type="protein sequence ID" value="KMZ58346.1"/>
    <property type="molecule type" value="Genomic_DNA"/>
</dbReference>
<keyword evidence="1" id="KW-1133">Transmembrane helix</keyword>